<sequence>MAKATSLKVSVVPNEILFPRATVAVEAASAFDAEAAQGGIVVRGVRGKVALARAGRVASWSPEAESLPPGQHCLVVRGLVSRNGKSLPGDREIPFFVTDSVAKVPGRLRVESMVRLRVGALEAERLSIDRRPRGRYIEIMKASDRKSGAPTALAFDQSGRRVDAERLLRRLQAARAKKFGKLQESLHAHLAKAGTRGRVPVAIWLRSEETTANGEKKLRGETKRPAREVERQGREIGRVVAAFTTRCGDKWRGLERDPVAPVVYAELTRAEIAALAKDRAVAGVFLHEREGIEDLVNSIGIANSDDVHTQGFRGSGVKVAVWEDGPDVTTDLSITARFKSSGFATSDHARHTHGIVKNIERNAPHGHAPSCSLHSANTKDLDALRWAVKDKGCTVVSQSFHRSSEPGASGMSFDDIYKDWLALHWPWPTICQAAGNFFTGDPDNINPPSSEFVNHKGYNGLVVGNHDDTAGAMSGSSVFRNPASSHGDRELPEIAANGTSVTAVKLTKSGTSMASPAAAGVVALIQNHDATLKSWPEGCRAIMLAAAKRNIAGSTWWQDVVSSVDASDGTGATDALEASDITSQRRSRNAAGTRRGWDVGTLRSRDIGRDRRTTFSYNVTLPRFFLGPRKVKVALAWDSKITMFPFPGIELPIASVLGVDLDLQVFDRNGTQVGYSGSWDNSYEIAEFTGTPGETYTIKIRRWSGSDDVWYGIAWTVTGGLFWADATRATVLQQALENGGD</sequence>
<organism evidence="6 7">
    <name type="scientific">Reyranella soli</name>
    <dbReference type="NCBI Taxonomy" id="1230389"/>
    <lineage>
        <taxon>Bacteria</taxon>
        <taxon>Pseudomonadati</taxon>
        <taxon>Pseudomonadota</taxon>
        <taxon>Alphaproteobacteria</taxon>
        <taxon>Hyphomicrobiales</taxon>
        <taxon>Reyranellaceae</taxon>
        <taxon>Reyranella</taxon>
    </lineage>
</organism>
<accession>A0A512NSZ5</accession>
<gene>
    <name evidence="6" type="ORF">RSO01_92400</name>
</gene>
<evidence type="ECO:0000259" key="5">
    <source>
        <dbReference type="Pfam" id="PF00082"/>
    </source>
</evidence>
<dbReference type="Proteomes" id="UP000321058">
    <property type="component" value="Unassembled WGS sequence"/>
</dbReference>
<dbReference type="Gene3D" id="3.40.50.200">
    <property type="entry name" value="Peptidase S8/S53 domain"/>
    <property type="match status" value="1"/>
</dbReference>
<dbReference type="SUPFAM" id="SSF52743">
    <property type="entry name" value="Subtilisin-like"/>
    <property type="match status" value="1"/>
</dbReference>
<evidence type="ECO:0000256" key="2">
    <source>
        <dbReference type="ARBA" id="ARBA00022801"/>
    </source>
</evidence>
<protein>
    <recommendedName>
        <fullName evidence="5">Peptidase S8/S53 domain-containing protein</fullName>
    </recommendedName>
</protein>
<dbReference type="GO" id="GO:0006508">
    <property type="term" value="P:proteolysis"/>
    <property type="evidence" value="ECO:0007669"/>
    <property type="project" value="UniProtKB-KW"/>
</dbReference>
<evidence type="ECO:0000313" key="7">
    <source>
        <dbReference type="Proteomes" id="UP000321058"/>
    </source>
</evidence>
<dbReference type="PROSITE" id="PS00138">
    <property type="entry name" value="SUBTILASE_SER"/>
    <property type="match status" value="1"/>
</dbReference>
<name>A0A512NSZ5_9HYPH</name>
<feature type="region of interest" description="Disordered" evidence="4">
    <location>
        <begin position="575"/>
        <end position="594"/>
    </location>
</feature>
<dbReference type="EMBL" id="BKAJ01000300">
    <property type="protein sequence ID" value="GEP62074.1"/>
    <property type="molecule type" value="Genomic_DNA"/>
</dbReference>
<dbReference type="RefSeq" id="WP_147157337.1">
    <property type="nucleotide sequence ID" value="NZ_BKAJ01000300.1"/>
</dbReference>
<evidence type="ECO:0000256" key="4">
    <source>
        <dbReference type="SAM" id="MobiDB-lite"/>
    </source>
</evidence>
<dbReference type="OrthoDB" id="7059885at2"/>
<dbReference type="InterPro" id="IPR036852">
    <property type="entry name" value="Peptidase_S8/S53_dom_sf"/>
</dbReference>
<reference evidence="6 7" key="1">
    <citation type="submission" date="2019-07" db="EMBL/GenBank/DDBJ databases">
        <title>Whole genome shotgun sequence of Reyranella soli NBRC 108950.</title>
        <authorList>
            <person name="Hosoyama A."/>
            <person name="Uohara A."/>
            <person name="Ohji S."/>
            <person name="Ichikawa N."/>
        </authorList>
    </citation>
    <scope>NUCLEOTIDE SEQUENCE [LARGE SCALE GENOMIC DNA]</scope>
    <source>
        <strain evidence="6 7">NBRC 108950</strain>
    </source>
</reference>
<keyword evidence="7" id="KW-1185">Reference proteome</keyword>
<comment type="caution">
    <text evidence="6">The sequence shown here is derived from an EMBL/GenBank/DDBJ whole genome shotgun (WGS) entry which is preliminary data.</text>
</comment>
<dbReference type="GO" id="GO:0004252">
    <property type="term" value="F:serine-type endopeptidase activity"/>
    <property type="evidence" value="ECO:0007669"/>
    <property type="project" value="InterPro"/>
</dbReference>
<dbReference type="PRINTS" id="PR00723">
    <property type="entry name" value="SUBTILISIN"/>
</dbReference>
<dbReference type="AlphaFoldDB" id="A0A512NSZ5"/>
<dbReference type="InterPro" id="IPR023828">
    <property type="entry name" value="Peptidase_S8_Ser-AS"/>
</dbReference>
<dbReference type="Pfam" id="PF00082">
    <property type="entry name" value="Peptidase_S8"/>
    <property type="match status" value="1"/>
</dbReference>
<dbReference type="Gene3D" id="2.60.120.380">
    <property type="match status" value="1"/>
</dbReference>
<evidence type="ECO:0000256" key="1">
    <source>
        <dbReference type="ARBA" id="ARBA00022670"/>
    </source>
</evidence>
<dbReference type="InterPro" id="IPR015500">
    <property type="entry name" value="Peptidase_S8_subtilisin-rel"/>
</dbReference>
<keyword evidence="3" id="KW-0720">Serine protease</keyword>
<dbReference type="InterPro" id="IPR000209">
    <property type="entry name" value="Peptidase_S8/S53_dom"/>
</dbReference>
<evidence type="ECO:0000313" key="6">
    <source>
        <dbReference type="EMBL" id="GEP62074.1"/>
    </source>
</evidence>
<keyword evidence="2" id="KW-0378">Hydrolase</keyword>
<feature type="domain" description="Peptidase S8/S53" evidence="5">
    <location>
        <begin position="347"/>
        <end position="549"/>
    </location>
</feature>
<proteinExistence type="predicted"/>
<evidence type="ECO:0000256" key="3">
    <source>
        <dbReference type="ARBA" id="ARBA00022825"/>
    </source>
</evidence>
<keyword evidence="1" id="KW-0645">Protease</keyword>